<feature type="domain" description="Arabinosyltransferase C-terminal" evidence="14">
    <location>
        <begin position="693"/>
        <end position="1042"/>
    </location>
</feature>
<feature type="domain" description="Arabinosyltransferas concanavalin like" evidence="15">
    <location>
        <begin position="38"/>
        <end position="190"/>
    </location>
</feature>
<keyword evidence="9 12" id="KW-0472">Membrane</keyword>
<evidence type="ECO:0000256" key="8">
    <source>
        <dbReference type="ARBA" id="ARBA00022989"/>
    </source>
</evidence>
<dbReference type="Gene3D" id="2.60.120.610">
    <property type="entry name" value="arabinofuranosyltransferase like domain"/>
    <property type="match status" value="1"/>
</dbReference>
<keyword evidence="7 12" id="KW-0812">Transmembrane</keyword>
<dbReference type="GO" id="GO:0071766">
    <property type="term" value="P:Actinobacterium-type cell wall biogenesis"/>
    <property type="evidence" value="ECO:0007669"/>
    <property type="project" value="InterPro"/>
</dbReference>
<gene>
    <name evidence="16" type="ORF">BA062_10005</name>
</gene>
<comment type="function">
    <text evidence="1">Arabinosyl transferase responsible for the polymerization of arabinose into the arabinan of arabinogalactan.</text>
</comment>
<feature type="transmembrane region" description="Helical" evidence="12">
    <location>
        <begin position="309"/>
        <end position="328"/>
    </location>
</feature>
<feature type="domain" description="Arabinofuranosyltransferase central" evidence="13">
    <location>
        <begin position="194"/>
        <end position="651"/>
    </location>
</feature>
<evidence type="ECO:0000256" key="2">
    <source>
        <dbReference type="ARBA" id="ARBA00004651"/>
    </source>
</evidence>
<dbReference type="Pfam" id="PF14896">
    <property type="entry name" value="Arabino_trans_C"/>
    <property type="match status" value="1"/>
</dbReference>
<evidence type="ECO:0000256" key="12">
    <source>
        <dbReference type="SAM" id="Phobius"/>
    </source>
</evidence>
<reference evidence="16 17" key="1">
    <citation type="submission" date="2016-07" db="EMBL/GenBank/DDBJ databases">
        <title>Draft genome sequence of Prauserella sp. YIM 121212, isolated from alkaline soil.</title>
        <authorList>
            <person name="Ruckert C."/>
            <person name="Albersmeier A."/>
            <person name="Jiang C.-L."/>
            <person name="Jiang Y."/>
            <person name="Kalinowski J."/>
            <person name="Schneider O."/>
            <person name="Winkler A."/>
            <person name="Zotchev S.B."/>
        </authorList>
    </citation>
    <scope>NUCLEOTIDE SEQUENCE [LARGE SCALE GENOMIC DNA]</scope>
    <source>
        <strain evidence="16 17">YIM 121212</strain>
    </source>
</reference>
<sequence>MSEESSRRRRVKLLGLLATIVGTLSAILAVAVPLLPVNQQVTTLDWPTEQGTRAVAAPLTAQAPVRLTAEVPCAAATALDQRTDGPATLVSTNAPASEPGRLTGLALRVDSGLLTFTTRGQQLGSAPIGPGACVIEIRSDSAGTSARIGDEVLAAAEGDYRPQVTGIYSDLDAGRDDVRGLSVSVEVDNRWDTTATVIKWIAIMLSVCCFVVAMWALYRLDRLTGRKPPRLAPRGWWKPRPLDFAVIGTLVAWWLIGAMTADDGYFLTMARIRDDAGYIGEYYRWYGTADSPMAWFVDLYAAMTHVSTLAPWMRLPSLLMGIASWVLISREVLPRLGQQVRRSSAAAWAAGAVFLAFWLPYNNGLRPENIVAVLSLITLCAVERAVATRRLLPAALGLTTAALSVAANPHGLMAVLPFIVAGKPLFKMVRHHARQFGWLPVLAPIAASGFVILNLVFYDQTLGGALGATELRTAIGPNQAWHQELSRYTMLFTDGPDGSMTRRFPVLLVLLCLATCAVVLLRRGIIRGAALGPSRRLLAMAGLSFVVLALTPTKHSHHFGMLATIGGALAALTALATSTNVLLSRRNRAGFVAALLVIAALAATGPNAWWYVSGWGVPWYDMPPQLLGIPLSTMLLVAAAVAFAVAVVEHIKHDEHKPFELPPRMESRSRALRLGTAPLSIVCAVLVLFEIGSIGKATAERWNTYNSGTDNVAQLARQSCGLSDYIYVEQHPRRGLLDPSPEQPVVPAPGWQTPEGTMPEVTPEQWLQPAQDGFVTGGGLPRTSDGQSWQPPEELGGRNAPAWGSYEPTGNGTGELRTAWYPVPQRARDGDVPVVVAVAGQVDGANSMTAEFGRQTENGFEIVDRRPVTASSSGPDWRDARITVDGAASEADQIRIVAEDNGLGPDAWLGFTAPRVPALERMTDVVGDTPTFLEWAAAFQHPCLSPSTVVNGVAEMPKYRVSAGGSFRDIGESWSSPKAGGPFGWITVTTQARELPTYLKGDFNRDWGSLYVLEPYEPDALPAEAAEHQRTVTRTGLWTPGEFVLPSQLHSNVESS</sequence>
<dbReference type="InterPro" id="IPR042486">
    <property type="entry name" value="Arabino_trans_C_2"/>
</dbReference>
<evidence type="ECO:0000256" key="3">
    <source>
        <dbReference type="ARBA" id="ARBA00008195"/>
    </source>
</evidence>
<protein>
    <submittedName>
        <fullName evidence="16">Arabinosyltransferase</fullName>
    </submittedName>
</protein>
<feature type="transmembrane region" description="Helical" evidence="12">
    <location>
        <begin position="200"/>
        <end position="220"/>
    </location>
</feature>
<name>A0A318LME4_9PSEU</name>
<keyword evidence="4" id="KW-1003">Cell membrane</keyword>
<feature type="transmembrane region" description="Helical" evidence="12">
    <location>
        <begin position="340"/>
        <end position="358"/>
    </location>
</feature>
<dbReference type="OrthoDB" id="3584570at2"/>
<dbReference type="AlphaFoldDB" id="A0A318LME4"/>
<dbReference type="EMBL" id="MASU01000005">
    <property type="protein sequence ID" value="PXY35806.1"/>
    <property type="molecule type" value="Genomic_DNA"/>
</dbReference>
<dbReference type="Pfam" id="PF04602">
    <property type="entry name" value="Arabinose_trans"/>
    <property type="match status" value="1"/>
</dbReference>
<feature type="transmembrane region" description="Helical" evidence="12">
    <location>
        <begin position="590"/>
        <end position="611"/>
    </location>
</feature>
<dbReference type="RefSeq" id="WP_110335812.1">
    <property type="nucleotide sequence ID" value="NZ_MASU01000005.1"/>
</dbReference>
<evidence type="ECO:0000256" key="6">
    <source>
        <dbReference type="ARBA" id="ARBA00022679"/>
    </source>
</evidence>
<dbReference type="InterPro" id="IPR032731">
    <property type="entry name" value="Arabino_trans_C"/>
</dbReference>
<proteinExistence type="inferred from homology"/>
<feature type="transmembrane region" description="Helical" evidence="12">
    <location>
        <begin position="631"/>
        <end position="651"/>
    </location>
</feature>
<evidence type="ECO:0000256" key="7">
    <source>
        <dbReference type="ARBA" id="ARBA00022692"/>
    </source>
</evidence>
<evidence type="ECO:0000256" key="1">
    <source>
        <dbReference type="ARBA" id="ARBA00003001"/>
    </source>
</evidence>
<dbReference type="InterPro" id="IPR007680">
    <property type="entry name" value="Arabino_trans_central"/>
</dbReference>
<keyword evidence="17" id="KW-1185">Reference proteome</keyword>
<keyword evidence="5" id="KW-0328">Glycosyltransferase</keyword>
<dbReference type="Pfam" id="PF17689">
    <property type="entry name" value="Arabino_trans_N"/>
    <property type="match status" value="1"/>
</dbReference>
<evidence type="ECO:0000256" key="10">
    <source>
        <dbReference type="ARBA" id="ARBA00023316"/>
    </source>
</evidence>
<dbReference type="InterPro" id="IPR027451">
    <property type="entry name" value="EmbABC_dom1"/>
</dbReference>
<evidence type="ECO:0000259" key="15">
    <source>
        <dbReference type="Pfam" id="PF17689"/>
    </source>
</evidence>
<evidence type="ECO:0000313" key="16">
    <source>
        <dbReference type="EMBL" id="PXY35806.1"/>
    </source>
</evidence>
<comment type="caution">
    <text evidence="16">The sequence shown here is derived from an EMBL/GenBank/DDBJ whole genome shotgun (WGS) entry which is preliminary data.</text>
</comment>
<feature type="transmembrane region" description="Helical" evidence="12">
    <location>
        <begin position="370"/>
        <end position="387"/>
    </location>
</feature>
<organism evidence="16 17">
    <name type="scientific">Prauserella flavalba</name>
    <dbReference type="NCBI Taxonomy" id="1477506"/>
    <lineage>
        <taxon>Bacteria</taxon>
        <taxon>Bacillati</taxon>
        <taxon>Actinomycetota</taxon>
        <taxon>Actinomycetes</taxon>
        <taxon>Pseudonocardiales</taxon>
        <taxon>Pseudonocardiaceae</taxon>
        <taxon>Prauserella</taxon>
    </lineage>
</organism>
<comment type="subcellular location">
    <subcellularLocation>
        <location evidence="2">Cell membrane</location>
        <topology evidence="2">Multi-pass membrane protein</topology>
    </subcellularLocation>
</comment>
<feature type="transmembrane region" description="Helical" evidence="12">
    <location>
        <begin position="671"/>
        <end position="689"/>
    </location>
</feature>
<dbReference type="GO" id="GO:0052636">
    <property type="term" value="F:arabinosyltransferase activity"/>
    <property type="evidence" value="ECO:0007669"/>
    <property type="project" value="InterPro"/>
</dbReference>
<feature type="transmembrane region" description="Helical" evidence="12">
    <location>
        <begin position="559"/>
        <end position="583"/>
    </location>
</feature>
<feature type="region of interest" description="Disordered" evidence="11">
    <location>
        <begin position="781"/>
        <end position="804"/>
    </location>
</feature>
<feature type="transmembrane region" description="Helical" evidence="12">
    <location>
        <begin position="241"/>
        <end position="261"/>
    </location>
</feature>
<dbReference type="Gene3D" id="2.60.120.940">
    <property type="entry name" value="EmbC, C-terminal domain, subdomain 2"/>
    <property type="match status" value="1"/>
</dbReference>
<keyword evidence="10" id="KW-0961">Cell wall biogenesis/degradation</keyword>
<evidence type="ECO:0000259" key="14">
    <source>
        <dbReference type="Pfam" id="PF14896"/>
    </source>
</evidence>
<evidence type="ECO:0000256" key="5">
    <source>
        <dbReference type="ARBA" id="ARBA00022676"/>
    </source>
</evidence>
<evidence type="ECO:0000313" key="17">
    <source>
        <dbReference type="Proteomes" id="UP000247892"/>
    </source>
</evidence>
<evidence type="ECO:0000256" key="4">
    <source>
        <dbReference type="ARBA" id="ARBA00022475"/>
    </source>
</evidence>
<dbReference type="Gene3D" id="3.40.190.160">
    <property type="match status" value="1"/>
</dbReference>
<evidence type="ECO:0000259" key="13">
    <source>
        <dbReference type="Pfam" id="PF04602"/>
    </source>
</evidence>
<evidence type="ECO:0000256" key="11">
    <source>
        <dbReference type="SAM" id="MobiDB-lite"/>
    </source>
</evidence>
<comment type="similarity">
    <text evidence="3">Belongs to the emb family.</text>
</comment>
<dbReference type="Proteomes" id="UP000247892">
    <property type="component" value="Unassembled WGS sequence"/>
</dbReference>
<keyword evidence="6 16" id="KW-0808">Transferase</keyword>
<feature type="transmembrane region" description="Helical" evidence="12">
    <location>
        <begin position="504"/>
        <end position="525"/>
    </location>
</feature>
<dbReference type="GO" id="GO:0071555">
    <property type="term" value="P:cell wall organization"/>
    <property type="evidence" value="ECO:0007669"/>
    <property type="project" value="UniProtKB-KW"/>
</dbReference>
<dbReference type="GO" id="GO:0005886">
    <property type="term" value="C:plasma membrane"/>
    <property type="evidence" value="ECO:0007669"/>
    <property type="project" value="UniProtKB-SubCell"/>
</dbReference>
<evidence type="ECO:0000256" key="9">
    <source>
        <dbReference type="ARBA" id="ARBA00023136"/>
    </source>
</evidence>
<dbReference type="InterPro" id="IPR040920">
    <property type="entry name" value="Arabino_trans_N"/>
</dbReference>
<keyword evidence="8 12" id="KW-1133">Transmembrane helix</keyword>
<accession>A0A318LME4</accession>
<feature type="transmembrane region" description="Helical" evidence="12">
    <location>
        <begin position="436"/>
        <end position="457"/>
    </location>
</feature>